<reference evidence="2" key="1">
    <citation type="journal article" date="2017" name="Appl. Environ. Microbiol.">
        <title>Molecular characterization of an Endozoicomonas-like organism causing infection in king scallop Pecten maximus L.</title>
        <authorList>
            <person name="Cano I."/>
            <person name="van Aerle R."/>
            <person name="Ross S."/>
            <person name="Verner-Jeffreys D.W."/>
            <person name="Paley R.K."/>
            <person name="Rimmer G."/>
            <person name="Ryder D."/>
            <person name="Hooper P."/>
            <person name="Stone D."/>
            <person name="Feist S.W."/>
        </authorList>
    </citation>
    <scope>NUCLEOTIDE SEQUENCE</scope>
</reference>
<dbReference type="Pfam" id="PF03797">
    <property type="entry name" value="Autotransporter"/>
    <property type="match status" value="1"/>
</dbReference>
<dbReference type="InterPro" id="IPR005546">
    <property type="entry name" value="Autotransporte_beta"/>
</dbReference>
<organism evidence="2">
    <name type="scientific">invertebrate metagenome</name>
    <dbReference type="NCBI Taxonomy" id="1711999"/>
    <lineage>
        <taxon>unclassified sequences</taxon>
        <taxon>metagenomes</taxon>
        <taxon>organismal metagenomes</taxon>
    </lineage>
</organism>
<dbReference type="InterPro" id="IPR036709">
    <property type="entry name" value="Autotransporte_beta_dom_sf"/>
</dbReference>
<name>A0A2H9TBR9_9ZZZZ</name>
<sequence>MAIKKKHNIKKNNSVKKKNSIKKVHGVRIRQSVKADGKQVRKKKSKVASLLKPALFKKSVFKKSLLSSAIFATLHSFSGAASADACPSPDGNGDIHVTGGNFCEGGITVSGLPVNDVGIKGYVKGDVLNLDGMTDFWMNSGTLEGSFINDGTANNANINNGSEVFVDIVNNGTLNNINIYDAPGKTTTVHGSVNNTGTITESIVLSGENTFIHGDVTNADGAEIAQGINLENTFIHGYVTNADGADADGAEITQGMNLENGVSVAGDVINNGSSSEITLDGASSVEQNVVNNGNVMGMGVFNGSSIGGDFANHGDAFYFVAADGAAINGSMVNTGNNIYFGINDGSTVAGDFRNEGMVDGIMMLDGSTVTGLMENTDGAFAAGMHVTDGSSVSGMLNQGETDFMVVARSTVNHDVVNDNFSRHMGVYDGEVKGHFVNNGGSDRMLVWGDGASVGGHVLNTGELLEGILINDHGTVSGHVINEGDILYTPMMDGMMSVAGISVNDGSTVGNIINTGNIDVAAGIEHDSPEFMDGASANGIEVKNGATSGTIINDGSIIADTFGIYVDGEGHDGMTVNGSVVNAPMGSIITQDNGIYIHEAGVFGDVVNEGMIDSANDNGIDVESSFIGSGIYNSGTILTNEFYDAISVDDSVIGANVINSDTGLIQGNDGIDIDDSVVGGAVVNNGTIDVAGEGMDFDQTDISISLVNSNWIVAGGVGISFMGEEEMLPPPEPAPGAEPGMPEWMTHYATIGGSFSNSGSIVSGESGVEMSHVTIGDSFISNGFIEAGPQDATHDGEPAYYQGVALNDVNIARYVELGDISASGYGVSFDGVTVGEDFTSTGMISGIQGDAIALSNTHIAGAFMNEGNLSAGADGITFYDSSTGNDFTHSGNITAYEDGISFWNAAVGGDFSNSGNIDAENGSAITFTDEVTLSGDFHNSGNLMAGSDGILLESDTYWEDGQMLMDGLVSIGGDFTNTGDITAEDGGINAYAVEFGGHIVNQGDIVTEDGNALQIDHSTVNGNIGNHSILTVNEKYAGDGIDMDDSIVKGSVINFGEMHINGTEGFDIENSLIEGSVVNAADGMMKVRSDGFYLTNTHVKGDVVNAGTMIAEEHDGFDLSTSEDGDELHRGRIDGSVINLGRLTAGDNAFELDGRRAEMSDMEGPDGMVPVAPELRYFDIGGRFYNSGEVSADDTGIDMELTRIGVNGVLADGQANVENHGKITAGEGSAMDIMASSVAGDFINTGELSVVEPPMYEAGDKYYNDVPVMTVPDGGMVLTALGADAEGNAWFSIKNEGASGQPVVLTEQGGEFNSGSLYLSSGEELMVTTGNSSGSENYVLSLSEGGPFDGVPMVDGEIGVSGADLMTTYQPAYRMDDSSSYQRGISFTGKLYDEGDEFEELIRGTIDGSLMNSGQMTVKDEGIFLEHADMGASVMNEGDITSAAASAIFVTDVSVGGDFVNSGNLSAHVNNSYQEGDSYRNTWEGTPFEDGNVVFESQGMDEEGNQWFVIRNESDSDQELILKENGGDFATRDFELLPGELIYVNAGQPEGDLELKYPGDDGVVAVASGSDALFIPIENDSHGIRLEDAQVAGHFINSGMINAAQQGIGIEHVTVGGAFENTGDIQAGAEGILLQGHSWQDADGVVTVDSVASIGGNFTNTGNITAGGHGITLEDAYVGGGFANSGDITTDGNGNYAINIEGNSLINGDIMNSGTLTGGKGIRLRGDADLEDGELVNGEIVTVAGGLLNSGTIHSTNDAVRIAGVDLGGALVNTGNIYNTGSDGIDIDDAIIRGNIENHGWLETTDDGSDAMDLQDTIVYGHIINTGVIDGVGNEGIDINNVDIFGSIVNAADGVIKADSDSIIMDDSYVQDHVINDGTIIARSNDAIQIDDSQIDGSVINNGIIRAGDNGFEIDGSSDQWVVIGGNLENHGSISTLKDDEVTGGGGEGFEIDELDLKGSLINTGTMNVDENGFEVEEMTVGGDWISTGTIMAGENGYDVEGDRNRHSAQETPDGVTPAYYTLHPVTVGGRFVNSGDITAEDRGIEFELVDIGTNGITEDGAANFENHGMITAGDGSAVDLRATTVAGDFVNSGDLSAQKEADYEPGEAYWGDYSEPVVDGQVVLSATGTDKDGNRWFSVKNEGLGEGYFVLTEDSSGFSSNTLFVSSGQEVFVTMGNVGDGSGNYTLANEAWDWIPEPGATVAEADADLMAEFSAPYYLSDSYARGISLTPEVYSEGSDQEQTVKSDIGGKLINTGDISALDEGIYLDRTDVGGSFENYGDITSESAGAIVVHNNTIGGDFINTGNLSADGNLADQEGSHYRSEWDGAPMEDGDVVLEFRGHDDKGDAWFAVRNESDEYYGVELQEQGGGFSTHGFSVNPGEEVYINTGQMDGELVLNNLNGDALIATATAGSGEFMPDLQLHGISLTDATVGGNIVNRGDITSADEGIYLENMTAAGMIQNSGNITSGNTGMLLDNVVAGGGLLNRGDITSAPEGIVVMDSALSGGVENRGDIASSEHGISIEDSTLSGSVVNTADGMIEVSGQGSGIELDGVEGVGNFVNYGTISVSEEASGDGWSVGMLAADVMMDGVVANTGTINAGELGMALFGVDGATGFVNEGHITSDGPGMLGISSSIAGDVSNRADGTITSRYEGIFLGGVDDVDNLINQGTITVERGDGITSFDTDYAGDVINTGTIQAGRSGISLFDTTIGNVVNSGSVTAGTYEPVMDGDGPMPGSYGNGISLYDAELSGMFVNDEEGTINAATDGMSIEDGMMGGMFANLGTVDAGNHGMVARDASLVGEFSNSGSITSGVDGMKLIAVNIDPDSMENEAGFDVINYGEGTINAGDDGIRLDSSYIAGNVMNYGSVTADENAIDIDDTEMDGMVANYDTLVAGEAAIDIGNESDIGGILNTGEITSAAGAALRVADATVGQFINTGTLNGGIIPAPEEAEPSEYRELDYSSPVAVDYRESLSELDFFNGSDENGNTGVINGDIYGSSLTDDKMELAAGTMKGNIYDVENVDITGLIALNNTLFSEDDGNTTLTVTETGTLDMGVSHTVTIEGDYVQKGGMTLVLNENTHDLSQPRIDATGTALFGDASNVAFSVEDRDINNFNPGLDGTELHLVHADNGVTDNGLSVVSDSILFGYEKFQRDSDGANGDDMFGVMASVSDLSEVAAGGGADNNASNAIGALQGADSEGLKALVDSNPDLYNQIYDGTEASIAALADTLVNGPEEGIAAGQAAQAEALNTILNRMADLRTGASGITTGDEATGYNARPDSLWMRAIYSEGKQDATTSNGNSFNKYTLRSTGFTIGADKDINDYLTVGIAASYVKSSANDSGSTQSQADSDTKTYLGSVYAGWRNKDYFVDGNLSYGQSKTDLEGSGGKADYDSDQVAVSVLAGKGFMFDNNDSLVEPRIGFNYTRLETDKYDYVGSNDTLSTVKSQSLESLELGAGVRVMTSIDLENGTLLPEASFMAWHDFKGDEVQADVEFETGGGSFTYFGPEAEKTRYQAGVGVEYLMDNNVTLSANYEHNWQSGFKADTWTAKLRYDF</sequence>
<accession>A0A2H9TBR9</accession>
<comment type="caution">
    <text evidence="2">The sequence shown here is derived from an EMBL/GenBank/DDBJ whole genome shotgun (WGS) entry which is preliminary data.</text>
</comment>
<evidence type="ECO:0000259" key="1">
    <source>
        <dbReference type="PROSITE" id="PS51208"/>
    </source>
</evidence>
<dbReference type="Gene3D" id="2.40.128.130">
    <property type="entry name" value="Autotransporter beta-domain"/>
    <property type="match status" value="1"/>
</dbReference>
<gene>
    <name evidence="2" type="primary">tibA</name>
    <name evidence="2" type="ORF">CI610_00382</name>
</gene>
<proteinExistence type="predicted"/>
<feature type="domain" description="Autotransporter" evidence="1">
    <location>
        <begin position="3276"/>
        <end position="3555"/>
    </location>
</feature>
<dbReference type="PROSITE" id="PS51208">
    <property type="entry name" value="AUTOTRANSPORTER"/>
    <property type="match status" value="1"/>
</dbReference>
<dbReference type="InterPro" id="IPR006626">
    <property type="entry name" value="PbH1"/>
</dbReference>
<protein>
    <submittedName>
        <fullName evidence="2">Adhesin/invasin TibA autotransporter</fullName>
    </submittedName>
</protein>
<dbReference type="SMART" id="SM00869">
    <property type="entry name" value="Autotransporter"/>
    <property type="match status" value="1"/>
</dbReference>
<dbReference type="SUPFAM" id="SSF103515">
    <property type="entry name" value="Autotransporter"/>
    <property type="match status" value="1"/>
</dbReference>
<dbReference type="SMART" id="SM00710">
    <property type="entry name" value="PbH1"/>
    <property type="match status" value="15"/>
</dbReference>
<evidence type="ECO:0000313" key="2">
    <source>
        <dbReference type="EMBL" id="PJE80643.1"/>
    </source>
</evidence>
<dbReference type="EMBL" id="NSIT01000010">
    <property type="protein sequence ID" value="PJE80643.1"/>
    <property type="molecule type" value="Genomic_DNA"/>
</dbReference>